<dbReference type="EMBL" id="BARS01003741">
    <property type="protein sequence ID" value="GAF85623.1"/>
    <property type="molecule type" value="Genomic_DNA"/>
</dbReference>
<feature type="non-terminal residue" evidence="1">
    <location>
        <position position="1"/>
    </location>
</feature>
<evidence type="ECO:0008006" key="2">
    <source>
        <dbReference type="Google" id="ProtNLM"/>
    </source>
</evidence>
<sequence length="45" mass="5022">DKITSHNTFKKPEVVKPSDFKGYDKTKKGFKATIPAKSIVVLEIS</sequence>
<gene>
    <name evidence="1" type="ORF">S01H1_07248</name>
</gene>
<accession>X0SWQ1</accession>
<dbReference type="SUPFAM" id="SSF51011">
    <property type="entry name" value="Glycosyl hydrolase domain"/>
    <property type="match status" value="1"/>
</dbReference>
<evidence type="ECO:0000313" key="1">
    <source>
        <dbReference type="EMBL" id="GAF85623.1"/>
    </source>
</evidence>
<protein>
    <recommendedName>
        <fullName evidence="2">Alpha-L-arabinofuranosidase C-terminal domain-containing protein</fullName>
    </recommendedName>
</protein>
<proteinExistence type="predicted"/>
<dbReference type="InterPro" id="IPR013780">
    <property type="entry name" value="Glyco_hydro_b"/>
</dbReference>
<dbReference type="AlphaFoldDB" id="X0SWQ1"/>
<name>X0SWQ1_9ZZZZ</name>
<reference evidence="1" key="1">
    <citation type="journal article" date="2014" name="Front. Microbiol.">
        <title>High frequency of phylogenetically diverse reductive dehalogenase-homologous genes in deep subseafloor sedimentary metagenomes.</title>
        <authorList>
            <person name="Kawai M."/>
            <person name="Futagami T."/>
            <person name="Toyoda A."/>
            <person name="Takaki Y."/>
            <person name="Nishi S."/>
            <person name="Hori S."/>
            <person name="Arai W."/>
            <person name="Tsubouchi T."/>
            <person name="Morono Y."/>
            <person name="Uchiyama I."/>
            <person name="Ito T."/>
            <person name="Fujiyama A."/>
            <person name="Inagaki F."/>
            <person name="Takami H."/>
        </authorList>
    </citation>
    <scope>NUCLEOTIDE SEQUENCE</scope>
    <source>
        <strain evidence="1">Expedition CK06-06</strain>
    </source>
</reference>
<organism evidence="1">
    <name type="scientific">marine sediment metagenome</name>
    <dbReference type="NCBI Taxonomy" id="412755"/>
    <lineage>
        <taxon>unclassified sequences</taxon>
        <taxon>metagenomes</taxon>
        <taxon>ecological metagenomes</taxon>
    </lineage>
</organism>
<dbReference type="Gene3D" id="2.60.40.1180">
    <property type="entry name" value="Golgi alpha-mannosidase II"/>
    <property type="match status" value="1"/>
</dbReference>
<comment type="caution">
    <text evidence="1">The sequence shown here is derived from an EMBL/GenBank/DDBJ whole genome shotgun (WGS) entry which is preliminary data.</text>
</comment>